<sequence>MLVGNAYEREIVIMFLAKAANLVLAGININNEIKILNFI</sequence>
<name>X0XQM8_9ZZZZ</name>
<evidence type="ECO:0000313" key="1">
    <source>
        <dbReference type="EMBL" id="GAG45560.1"/>
    </source>
</evidence>
<dbReference type="EMBL" id="BARS01050136">
    <property type="protein sequence ID" value="GAG45560.1"/>
    <property type="molecule type" value="Genomic_DNA"/>
</dbReference>
<organism evidence="1">
    <name type="scientific">marine sediment metagenome</name>
    <dbReference type="NCBI Taxonomy" id="412755"/>
    <lineage>
        <taxon>unclassified sequences</taxon>
        <taxon>metagenomes</taxon>
        <taxon>ecological metagenomes</taxon>
    </lineage>
</organism>
<gene>
    <name evidence="1" type="ORF">S01H1_74897</name>
</gene>
<comment type="caution">
    <text evidence="1">The sequence shown here is derived from an EMBL/GenBank/DDBJ whole genome shotgun (WGS) entry which is preliminary data.</text>
</comment>
<proteinExistence type="predicted"/>
<dbReference type="AlphaFoldDB" id="X0XQM8"/>
<reference evidence="1" key="1">
    <citation type="journal article" date="2014" name="Front. Microbiol.">
        <title>High frequency of phylogenetically diverse reductive dehalogenase-homologous genes in deep subseafloor sedimentary metagenomes.</title>
        <authorList>
            <person name="Kawai M."/>
            <person name="Futagami T."/>
            <person name="Toyoda A."/>
            <person name="Takaki Y."/>
            <person name="Nishi S."/>
            <person name="Hori S."/>
            <person name="Arai W."/>
            <person name="Tsubouchi T."/>
            <person name="Morono Y."/>
            <person name="Uchiyama I."/>
            <person name="Ito T."/>
            <person name="Fujiyama A."/>
            <person name="Inagaki F."/>
            <person name="Takami H."/>
        </authorList>
    </citation>
    <scope>NUCLEOTIDE SEQUENCE</scope>
    <source>
        <strain evidence="1">Expedition CK06-06</strain>
    </source>
</reference>
<protein>
    <submittedName>
        <fullName evidence="1">Uncharacterized protein</fullName>
    </submittedName>
</protein>
<accession>X0XQM8</accession>